<feature type="domain" description="AB hydrolase-1" evidence="1">
    <location>
        <begin position="72"/>
        <end position="163"/>
    </location>
</feature>
<dbReference type="InterPro" id="IPR029058">
    <property type="entry name" value="AB_hydrolase_fold"/>
</dbReference>
<evidence type="ECO:0000259" key="1">
    <source>
        <dbReference type="Pfam" id="PF00561"/>
    </source>
</evidence>
<dbReference type="EMBL" id="CP102290">
    <property type="protein sequence ID" value="UWP61151.1"/>
    <property type="molecule type" value="Genomic_DNA"/>
</dbReference>
<evidence type="ECO:0000313" key="3">
    <source>
        <dbReference type="Proteomes" id="UP001060164"/>
    </source>
</evidence>
<name>A0ABY5VLU4_9FIRM</name>
<organism evidence="2 3">
    <name type="scientific">Ruminococcus gauvreauii</name>
    <dbReference type="NCBI Taxonomy" id="438033"/>
    <lineage>
        <taxon>Bacteria</taxon>
        <taxon>Bacillati</taxon>
        <taxon>Bacillota</taxon>
        <taxon>Clostridia</taxon>
        <taxon>Eubacteriales</taxon>
        <taxon>Oscillospiraceae</taxon>
        <taxon>Ruminococcus</taxon>
    </lineage>
</organism>
<evidence type="ECO:0000313" key="2">
    <source>
        <dbReference type="EMBL" id="UWP61151.1"/>
    </source>
</evidence>
<accession>A0ABY5VLU4</accession>
<sequence>MKKYKKKLLTTSILITMSTIVMHIINRVVSASAVIKNLLPSREEDFYEWRFGNVFYTKSGEGKPLLLIHDLHPGSSNYEWKKLVSALEKHYTVYTLDLLGCGRSDKPKITYTNFLYVQLITDFVKNVIHQKTNVIASGLSSSFTIMTCLNDDNVFEKLMLVSPEDLAVLNQAPTKQSKVAKFLLEIPILGTLVYHILVCRPNIELLFTEKYLFNPFHADHSSIDTYYEAAHRGNSDGKYLQSSISGRYVYCNIAHALKEINNSIFILSGEKKEGIQETIALYTSLNSSIESELIPKTCQMPHMENPEKVLETIGIFFSYGT</sequence>
<dbReference type="PANTHER" id="PTHR46438:SF2">
    <property type="entry name" value="ALPHA_BETA-HYDROLASES SUPERFAMILY PROTEIN"/>
    <property type="match status" value="1"/>
</dbReference>
<reference evidence="2" key="1">
    <citation type="journal article" date="2022" name="Cell">
        <title>Design, construction, and in vivo augmentation of a complex gut microbiome.</title>
        <authorList>
            <person name="Cheng A.G."/>
            <person name="Ho P.Y."/>
            <person name="Aranda-Diaz A."/>
            <person name="Jain S."/>
            <person name="Yu F.B."/>
            <person name="Meng X."/>
            <person name="Wang M."/>
            <person name="Iakiviak M."/>
            <person name="Nagashima K."/>
            <person name="Zhao A."/>
            <person name="Murugkar P."/>
            <person name="Patil A."/>
            <person name="Atabakhsh K."/>
            <person name="Weakley A."/>
            <person name="Yan J."/>
            <person name="Brumbaugh A.R."/>
            <person name="Higginbottom S."/>
            <person name="Dimas A."/>
            <person name="Shiver A.L."/>
            <person name="Deutschbauer A."/>
            <person name="Neff N."/>
            <person name="Sonnenburg J.L."/>
            <person name="Huang K.C."/>
            <person name="Fischbach M.A."/>
        </authorList>
    </citation>
    <scope>NUCLEOTIDE SEQUENCE</scope>
    <source>
        <strain evidence="2">DSM 19829</strain>
    </source>
</reference>
<dbReference type="Proteomes" id="UP001060164">
    <property type="component" value="Chromosome"/>
</dbReference>
<dbReference type="Pfam" id="PF00561">
    <property type="entry name" value="Abhydrolase_1"/>
    <property type="match status" value="1"/>
</dbReference>
<proteinExistence type="predicted"/>
<dbReference type="InterPro" id="IPR000073">
    <property type="entry name" value="AB_hydrolase_1"/>
</dbReference>
<protein>
    <submittedName>
        <fullName evidence="2">Alpha/beta fold hydrolase</fullName>
    </submittedName>
</protein>
<gene>
    <name evidence="2" type="ORF">NQ502_09015</name>
</gene>
<dbReference type="GO" id="GO:0016787">
    <property type="term" value="F:hydrolase activity"/>
    <property type="evidence" value="ECO:0007669"/>
    <property type="project" value="UniProtKB-KW"/>
</dbReference>
<dbReference type="SUPFAM" id="SSF53474">
    <property type="entry name" value="alpha/beta-Hydrolases"/>
    <property type="match status" value="1"/>
</dbReference>
<keyword evidence="2" id="KW-0378">Hydrolase</keyword>
<dbReference type="PANTHER" id="PTHR46438">
    <property type="entry name" value="ALPHA/BETA-HYDROLASES SUPERFAMILY PROTEIN"/>
    <property type="match status" value="1"/>
</dbReference>
<keyword evidence="3" id="KW-1185">Reference proteome</keyword>
<dbReference type="Gene3D" id="3.40.50.1820">
    <property type="entry name" value="alpha/beta hydrolase"/>
    <property type="match status" value="1"/>
</dbReference>
<dbReference type="RefSeq" id="WP_028528254.1">
    <property type="nucleotide sequence ID" value="NZ_CABLBR010000009.1"/>
</dbReference>